<evidence type="ECO:0000256" key="3">
    <source>
        <dbReference type="ARBA" id="ARBA00023002"/>
    </source>
</evidence>
<dbReference type="SUPFAM" id="SSF51735">
    <property type="entry name" value="NAD(P)-binding Rossmann-fold domains"/>
    <property type="match status" value="1"/>
</dbReference>
<dbReference type="PANTHER" id="PTHR43963:SF6">
    <property type="entry name" value="CHAIN DEHYDROGENASE FAMILY PROTEIN, PUTATIVE (AFU_ORTHOLOGUE AFUA_3G15350)-RELATED"/>
    <property type="match status" value="1"/>
</dbReference>
<sequence>MTHQQIALVTGANTGLGKAIAESLAKNHGYHVIISSRDPAAGAAVATSLVSQGFSASSVALDLQSDESISNAVSSIRSQHGKLDVLVNNAGVNLEYIKPKDPITPRETFTKTFQANLIGPALLTDALIPLLEQVDSPRVVFVSSNQASLTKTLDKSWYLYGLDIPAYKTSKAAVNMLALTYSVKLESMGGMCNAVCLGGVNTKMSGFHKDAETPENAAKKVVEMATLPKGGRTGTFEDTQGAFPW</sequence>
<protein>
    <submittedName>
        <fullName evidence="4">Uncharacterized protein</fullName>
    </submittedName>
</protein>
<name>A0A439D093_9PEZI</name>
<keyword evidence="2" id="KW-0521">NADP</keyword>
<dbReference type="STRING" id="363999.A0A439D093"/>
<comment type="similarity">
    <text evidence="1">Belongs to the short-chain dehydrogenases/reductases (SDR) family.</text>
</comment>
<reference evidence="4 5" key="1">
    <citation type="submission" date="2018-12" db="EMBL/GenBank/DDBJ databases">
        <title>Draft genome sequence of Xylaria grammica IHI A82.</title>
        <authorList>
            <person name="Buettner E."/>
            <person name="Kellner H."/>
        </authorList>
    </citation>
    <scope>NUCLEOTIDE SEQUENCE [LARGE SCALE GENOMIC DNA]</scope>
    <source>
        <strain evidence="4 5">IHI A82</strain>
    </source>
</reference>
<evidence type="ECO:0000256" key="2">
    <source>
        <dbReference type="ARBA" id="ARBA00022857"/>
    </source>
</evidence>
<organism evidence="4 5">
    <name type="scientific">Xylaria grammica</name>
    <dbReference type="NCBI Taxonomy" id="363999"/>
    <lineage>
        <taxon>Eukaryota</taxon>
        <taxon>Fungi</taxon>
        <taxon>Dikarya</taxon>
        <taxon>Ascomycota</taxon>
        <taxon>Pezizomycotina</taxon>
        <taxon>Sordariomycetes</taxon>
        <taxon>Xylariomycetidae</taxon>
        <taxon>Xylariales</taxon>
        <taxon>Xylariaceae</taxon>
        <taxon>Xylaria</taxon>
    </lineage>
</organism>
<accession>A0A439D093</accession>
<dbReference type="PRINTS" id="PR00081">
    <property type="entry name" value="GDHRDH"/>
</dbReference>
<evidence type="ECO:0000313" key="4">
    <source>
        <dbReference type="EMBL" id="RWA07869.1"/>
    </source>
</evidence>
<dbReference type="InterPro" id="IPR002347">
    <property type="entry name" value="SDR_fam"/>
</dbReference>
<dbReference type="AlphaFoldDB" id="A0A439D093"/>
<dbReference type="Proteomes" id="UP000286045">
    <property type="component" value="Unassembled WGS sequence"/>
</dbReference>
<dbReference type="Gene3D" id="3.40.50.720">
    <property type="entry name" value="NAD(P)-binding Rossmann-like Domain"/>
    <property type="match status" value="1"/>
</dbReference>
<dbReference type="GO" id="GO:0016491">
    <property type="term" value="F:oxidoreductase activity"/>
    <property type="evidence" value="ECO:0007669"/>
    <property type="project" value="UniProtKB-KW"/>
</dbReference>
<gene>
    <name evidence="4" type="ORF">EKO27_g7251</name>
</gene>
<keyword evidence="5" id="KW-1185">Reference proteome</keyword>
<proteinExistence type="inferred from homology"/>
<evidence type="ECO:0000313" key="5">
    <source>
        <dbReference type="Proteomes" id="UP000286045"/>
    </source>
</evidence>
<dbReference type="Pfam" id="PF00106">
    <property type="entry name" value="adh_short"/>
    <property type="match status" value="1"/>
</dbReference>
<evidence type="ECO:0000256" key="1">
    <source>
        <dbReference type="ARBA" id="ARBA00006484"/>
    </source>
</evidence>
<dbReference type="EMBL" id="RYZI01000232">
    <property type="protein sequence ID" value="RWA07869.1"/>
    <property type="molecule type" value="Genomic_DNA"/>
</dbReference>
<dbReference type="PANTHER" id="PTHR43963">
    <property type="entry name" value="CARBONYL REDUCTASE 1-RELATED"/>
    <property type="match status" value="1"/>
</dbReference>
<comment type="caution">
    <text evidence="4">The sequence shown here is derived from an EMBL/GenBank/DDBJ whole genome shotgun (WGS) entry which is preliminary data.</text>
</comment>
<dbReference type="InterPro" id="IPR036291">
    <property type="entry name" value="NAD(P)-bd_dom_sf"/>
</dbReference>
<keyword evidence="3" id="KW-0560">Oxidoreductase</keyword>